<protein>
    <submittedName>
        <fullName evidence="3">Uncharacterized protein</fullName>
    </submittedName>
</protein>
<feature type="signal peptide" evidence="2">
    <location>
        <begin position="1"/>
        <end position="20"/>
    </location>
</feature>
<keyword evidence="4" id="KW-1185">Reference proteome</keyword>
<evidence type="ECO:0000256" key="2">
    <source>
        <dbReference type="SAM" id="SignalP"/>
    </source>
</evidence>
<feature type="chain" id="PRO_5022833855" evidence="2">
    <location>
        <begin position="21"/>
        <end position="129"/>
    </location>
</feature>
<evidence type="ECO:0000313" key="3">
    <source>
        <dbReference type="EMBL" id="TWW02523.1"/>
    </source>
</evidence>
<dbReference type="OrthoDB" id="773046at2"/>
<dbReference type="EMBL" id="VOHS01000001">
    <property type="protein sequence ID" value="TWW02523.1"/>
    <property type="molecule type" value="Genomic_DNA"/>
</dbReference>
<evidence type="ECO:0000313" key="4">
    <source>
        <dbReference type="Proteomes" id="UP000318815"/>
    </source>
</evidence>
<comment type="caution">
    <text evidence="3">The sequence shown here is derived from an EMBL/GenBank/DDBJ whole genome shotgun (WGS) entry which is preliminary data.</text>
</comment>
<dbReference type="Proteomes" id="UP000318815">
    <property type="component" value="Unassembled WGS sequence"/>
</dbReference>
<feature type="compositionally biased region" description="Basic and acidic residues" evidence="1">
    <location>
        <begin position="56"/>
        <end position="129"/>
    </location>
</feature>
<reference evidence="3 4" key="1">
    <citation type="submission" date="2019-08" db="EMBL/GenBank/DDBJ databases">
        <title>Whole genome sequencing of chitin degrading bacteria Chitinophaga pinensis YS16.</title>
        <authorList>
            <person name="Singh R.P."/>
            <person name="Manchanda G."/>
            <person name="Maurya I.K."/>
            <person name="Joshi N.K."/>
            <person name="Srivastava A.K."/>
        </authorList>
    </citation>
    <scope>NUCLEOTIDE SEQUENCE [LARGE SCALE GENOMIC DNA]</scope>
    <source>
        <strain evidence="3 4">YS-16</strain>
    </source>
</reference>
<feature type="compositionally biased region" description="Basic and acidic residues" evidence="1">
    <location>
        <begin position="29"/>
        <end position="41"/>
    </location>
</feature>
<name>A0A5C6LZF5_9BACT</name>
<evidence type="ECO:0000256" key="1">
    <source>
        <dbReference type="SAM" id="MobiDB-lite"/>
    </source>
</evidence>
<keyword evidence="2" id="KW-0732">Signal</keyword>
<dbReference type="AlphaFoldDB" id="A0A5C6LZF5"/>
<organism evidence="3 4">
    <name type="scientific">Chitinophaga pinensis</name>
    <dbReference type="NCBI Taxonomy" id="79329"/>
    <lineage>
        <taxon>Bacteria</taxon>
        <taxon>Pseudomonadati</taxon>
        <taxon>Bacteroidota</taxon>
        <taxon>Chitinophagia</taxon>
        <taxon>Chitinophagales</taxon>
        <taxon>Chitinophagaceae</taxon>
        <taxon>Chitinophaga</taxon>
    </lineage>
</organism>
<gene>
    <name evidence="3" type="ORF">FEF09_01565</name>
</gene>
<accession>A0A5C6LZF5</accession>
<dbReference type="RefSeq" id="WP_146303231.1">
    <property type="nucleotide sequence ID" value="NZ_VOHS01000001.1"/>
</dbReference>
<proteinExistence type="predicted"/>
<feature type="region of interest" description="Disordered" evidence="1">
    <location>
        <begin position="17"/>
        <end position="129"/>
    </location>
</feature>
<sequence length="129" mass="14168">MKKIVTGVLAFLMGASIAVAQTPATGTQDKTKAEHRAEKPGQKAHKPALDTTGRPMKKDGTPDKRFKDNQENKDGKAQGPMKKDGTPDKRFKENKDAKGVKPEGPLKKDGTPDKRFKDNKEKKAEEKKA</sequence>